<dbReference type="EMBL" id="GG662781">
    <property type="protein sequence ID" value="EWS75596.1"/>
    <property type="molecule type" value="Genomic_DNA"/>
</dbReference>
<reference evidence="4" key="1">
    <citation type="journal article" date="2006" name="PLoS Biol.">
        <title>Macronuclear genome sequence of the ciliate Tetrahymena thermophila, a model eukaryote.</title>
        <authorList>
            <person name="Eisen J.A."/>
            <person name="Coyne R.S."/>
            <person name="Wu M."/>
            <person name="Wu D."/>
            <person name="Thiagarajan M."/>
            <person name="Wortman J.R."/>
            <person name="Badger J.H."/>
            <person name="Ren Q."/>
            <person name="Amedeo P."/>
            <person name="Jones K.M."/>
            <person name="Tallon L.J."/>
            <person name="Delcher A.L."/>
            <person name="Salzberg S.L."/>
            <person name="Silva J.C."/>
            <person name="Haas B.J."/>
            <person name="Majoros W.H."/>
            <person name="Farzad M."/>
            <person name="Carlton J.M."/>
            <person name="Smith R.K. Jr."/>
            <person name="Garg J."/>
            <person name="Pearlman R.E."/>
            <person name="Karrer K.M."/>
            <person name="Sun L."/>
            <person name="Manning G."/>
            <person name="Elde N.C."/>
            <person name="Turkewitz A.P."/>
            <person name="Asai D.J."/>
            <person name="Wilkes D.E."/>
            <person name="Wang Y."/>
            <person name="Cai H."/>
            <person name="Collins K."/>
            <person name="Stewart B.A."/>
            <person name="Lee S.R."/>
            <person name="Wilamowska K."/>
            <person name="Weinberg Z."/>
            <person name="Ruzzo W.L."/>
            <person name="Wloga D."/>
            <person name="Gaertig J."/>
            <person name="Frankel J."/>
            <person name="Tsao C.-C."/>
            <person name="Gorovsky M.A."/>
            <person name="Keeling P.J."/>
            <person name="Waller R.F."/>
            <person name="Patron N.J."/>
            <person name="Cherry J.M."/>
            <person name="Stover N.A."/>
            <person name="Krieger C.J."/>
            <person name="del Toro C."/>
            <person name="Ryder H.F."/>
            <person name="Williamson S.C."/>
            <person name="Barbeau R.A."/>
            <person name="Hamilton E.P."/>
            <person name="Orias E."/>
        </authorList>
    </citation>
    <scope>NUCLEOTIDE SEQUENCE [LARGE SCALE GENOMIC DNA]</scope>
    <source>
        <strain evidence="4">SB210</strain>
    </source>
</reference>
<dbReference type="SUPFAM" id="SSF50998">
    <property type="entry name" value="Quinoprotein alcohol dehydrogenase-like"/>
    <property type="match status" value="1"/>
</dbReference>
<keyword evidence="1" id="KW-0472">Membrane</keyword>
<dbReference type="GeneID" id="24442062"/>
<protein>
    <submittedName>
        <fullName evidence="3">Transmembrane protein, putative</fullName>
    </submittedName>
</protein>
<evidence type="ECO:0000256" key="2">
    <source>
        <dbReference type="SAM" id="SignalP"/>
    </source>
</evidence>
<dbReference type="Proteomes" id="UP000009168">
    <property type="component" value="Unassembled WGS sequence"/>
</dbReference>
<feature type="signal peptide" evidence="2">
    <location>
        <begin position="1"/>
        <end position="24"/>
    </location>
</feature>
<keyword evidence="1 3" id="KW-0812">Transmembrane</keyword>
<dbReference type="OrthoDB" id="347551at2759"/>
<dbReference type="RefSeq" id="XP_012651896.1">
    <property type="nucleotide sequence ID" value="XM_012796442.1"/>
</dbReference>
<keyword evidence="1" id="KW-1133">Transmembrane helix</keyword>
<feature type="chain" id="PRO_5004903752" evidence="2">
    <location>
        <begin position="25"/>
        <end position="2573"/>
    </location>
</feature>
<organism evidence="3 4">
    <name type="scientific">Tetrahymena thermophila (strain SB210)</name>
    <dbReference type="NCBI Taxonomy" id="312017"/>
    <lineage>
        <taxon>Eukaryota</taxon>
        <taxon>Sar</taxon>
        <taxon>Alveolata</taxon>
        <taxon>Ciliophora</taxon>
        <taxon>Intramacronucleata</taxon>
        <taxon>Oligohymenophorea</taxon>
        <taxon>Hymenostomatida</taxon>
        <taxon>Tetrahymenina</taxon>
        <taxon>Tetrahymenidae</taxon>
        <taxon>Tetrahymena</taxon>
    </lineage>
</organism>
<proteinExistence type="predicted"/>
<dbReference type="PANTHER" id="PTHR11319">
    <property type="entry name" value="G PROTEIN-COUPLED RECEPTOR-RELATED"/>
    <property type="match status" value="1"/>
</dbReference>
<dbReference type="KEGG" id="tet:TTHERM_001273286"/>
<feature type="transmembrane region" description="Helical" evidence="1">
    <location>
        <begin position="2264"/>
        <end position="2283"/>
    </location>
</feature>
<keyword evidence="4" id="KW-1185">Reference proteome</keyword>
<feature type="transmembrane region" description="Helical" evidence="1">
    <location>
        <begin position="2295"/>
        <end position="2313"/>
    </location>
</feature>
<name>W7XJK1_TETTS</name>
<dbReference type="InterPro" id="IPR011050">
    <property type="entry name" value="Pectin_lyase_fold/virulence"/>
</dbReference>
<dbReference type="SUPFAM" id="SSF51126">
    <property type="entry name" value="Pectin lyase-like"/>
    <property type="match status" value="1"/>
</dbReference>
<feature type="transmembrane region" description="Helical" evidence="1">
    <location>
        <begin position="2133"/>
        <end position="2149"/>
    </location>
</feature>
<sequence>MSKSFFTLNLIVIVLLQSIQSSNSQTCQAFSRQHQPRFFEGYIASNYLKLPNTNILLINTICYQNGVQSQSIVYYIDISSEIDNIVNVVKTKFVIFQMEYVLQRNQILVLNSEGLIYADPYTLESKQTLPYSLLESMHFMKGSNYCVLKSIVYLLYVVDFIEGKQILALNISPFNSDNINRITYVKLLQLQNGQNFIAAIDQYGAYTWSIDFKTFKFSFNGYYSIDYYNYSLIDFHKSYDIIFLAGANCQINAFQIINLQANQINLIKTDYLPNGQSDNIVSLNFINSQNNQGSLYISSQTLIYRIDLNFIYNQNTNTFDSFSFDNINQPFTVQLPGNPCQEWYYFEESQQFLIPYYTGYFGQSALFVYSYSTNTQLTRFTFPSAGFTKIFSFQINQEIYFAVATFYQIIVTKDSPSNLKSILTYPLIAQIKARQNTFFSVKNCITCFIAMHDYTYLVFYKVMDSSFTPQVYDLSQLNLDNDSISFNIDPYQDINQVIWVIVGLPQKQNNENFLFYAINISSQQQYKLLSNIVEENNQKTSYALYSQEDQEIVGIAVNGSIFVWNSTDLSFKYSIASDCSGSIIGQLFHNDDNKFLIIVCGDYSLIVYNFFKKTFQTLMKLQATPYYLNVFNKINMFGVGDQMSGDVYLWNFNTVSQQFELFMHFQSPSLTDCGSNIQYIEKTQVLFIQYYYSNTFFPIGQCLQNLPSCTQKCQMQFYFNTTETTDTQSLYGIGSFEQPFTTSLSIISSLLLVKQYFELINGFEILNVNLLLSNQNQMVFYNELLTLQVFAQTNLTIQSQNNNQLAQINVNQLLQFSDFFMLNIDDILFNFIISSSQQKCGVYFDGIVSSAIIDNISISSTVNTSDCFFFQINNSFLTIKNIKITSLDFSNASTLITIVNSQQIVLQNFLIDSCKLSEKFSILTQESDVNVIIDTFVIQNNLCDINQIYYPQFSGQLFEAGQFNVANMTISNNQFCNLQIFSTVSTIQQKNYSFQFQNISMYNNSFYTTHNYLFFDAIYSINPLPQHTLNMSYLNFSDNSYFPSSQVQSDIYLGITQLVLTEQILSVQITEVTVKNQQEIAFCSLSQSSIVTLSNISCLNEKKFFDSLINREYGGCLIFNEIKKISITNLQSSYIKAISNSILVIKNQAYTNSVINLSNVVITNSYFEQNQTNSQANPILITSTYTSNITISNSIFSQNRLNAILNTQTYSTSAIQVINPLGSIYLVNNQYINSVSSSIFNFQYIVGLNITMINANCKQSSFNITDNVTTLIQQGGCLRAKSNNLQIISSNFSQSTASQGSFIYLESLSSEINILIEKSSFVEGYALNDGGAFYIYSQNSNLNFVCKSSNFSNIYTLSSYSSSISIIQSENQKNQILFYEGELINILGQTNSYFLNTQNSNVTLFNINNNNINQTYPDYLNQITKLSDIQSVSFFQLQKSILSFVDCGFQNLIIKNLQNTSPLLINGFNTSIIIQRLIIKDSTFSTYLISVNQGYLTIEDSQFININQISSKRLLQSQISQINSGALISLYQSKLQIQQQTIFQKIICMLCFGSILQLNQTQFFISDSMFLESKANNGGAISVNGLVSNLNYIQNTQMIGNTAISDGGAIFLKAQNDDVFTLTFSNCQITDNQSLNGSGGALFINSESESTALQQIKIYKTNLSNNQAVIGGCINNLGINPIIDSQSIILNNQAILYGDNINSYPDHLGLIMTTDLNKYFNQSTNSLFLSNFRSGAQIPDIIFQLKDQTAKPIFPLDADKIMIQAQFSSKTKNISNYYIRGNSTAFVDLKQKQFVFQGMQLIGIPNSKAIIEFKSDVIKILNKQTNQFESNYSYELEVYFRSCNYGEIQNFYNTYTECVVCEQDKYSLDTQQCYSCPSGAICKNGIIYVNQGFWRKNESSPLVIECVNKPSNCIGNTYGNQVCLQGYIGPLCEECDIYGSYWGESYSKVGSYQCGQCKELSALLWKSILIIIWTLFSTRLAIKGDLEEQTINDFQVALKRHLSKNNQITSLKETKYQSKLIVKYDNQKDKKSRNGEKASVYIKVFINYLQIIGSIITFNIKLTTDIFDTSQYLGTPVRQQMNSAECILKDIKTDIPMIYLKLLFTIIVPIGYLMVFVLSLILQRVFTNIKVRYYSMCTAAIFIFILVQPDLVSQMIAILSCRVIGDSSYILYNVTYECNTNQHQRYSSTLVAPCLLVFAFIIPIGLFYILYRNKNDLQNIQIYKKYGFLYKEYKIQKYYWEFVKMLEKILIIIVLNFYSQDINVKGVLIFIVVSLYGIASSVLQPYRLSGYNTVDFYQTNVCAVSVLFCLFISNNPFNYYVITSIIIIITINAWFIIVIIKRVIIGLLMQFKNVIISFFKKFSFTKLHAQKFQKQKLNPQLKAKIKRIFQEFLNLSKEQKYDLLLSGLKIQIGRDHQRLFKDQQINQTIKQNKVNFLATENKQKLISESDYFDKDNENSPNTVYTNKINQSPIFLQFEELNLVRNQKKSQKDKEDNSNKLIKLKQKYLLTENQQKLNSERFQELNIAMDQKETQKDKEDNFNEQIKLNSFNQVDKNNNLIYFTEYEIDNTLNI</sequence>
<accession>W7XJK1</accession>
<feature type="transmembrane region" description="Helical" evidence="1">
    <location>
        <begin position="2319"/>
        <end position="2340"/>
    </location>
</feature>
<dbReference type="InParanoid" id="W7XJK1"/>
<dbReference type="InterPro" id="IPR011047">
    <property type="entry name" value="Quinoprotein_ADH-like_sf"/>
</dbReference>
<evidence type="ECO:0000256" key="1">
    <source>
        <dbReference type="SAM" id="Phobius"/>
    </source>
</evidence>
<feature type="transmembrane region" description="Helical" evidence="1">
    <location>
        <begin position="2190"/>
        <end position="2211"/>
    </location>
</feature>
<evidence type="ECO:0000313" key="3">
    <source>
        <dbReference type="EMBL" id="EWS75596.1"/>
    </source>
</evidence>
<dbReference type="PANTHER" id="PTHR11319:SF35">
    <property type="entry name" value="OUTER MEMBRANE PROTEIN PMPC-RELATED"/>
    <property type="match status" value="1"/>
</dbReference>
<feature type="transmembrane region" description="Helical" evidence="1">
    <location>
        <begin position="2098"/>
        <end position="2121"/>
    </location>
</feature>
<evidence type="ECO:0000313" key="4">
    <source>
        <dbReference type="Proteomes" id="UP000009168"/>
    </source>
</evidence>
<gene>
    <name evidence="3" type="ORF">TTHERM_001273286</name>
</gene>
<keyword evidence="2" id="KW-0732">Signal</keyword>